<dbReference type="GO" id="GO:0007007">
    <property type="term" value="P:inner mitochondrial membrane organization"/>
    <property type="evidence" value="ECO:0007669"/>
    <property type="project" value="TreeGrafter"/>
</dbReference>
<dbReference type="Pfam" id="PF01553">
    <property type="entry name" value="Acyltransferase"/>
    <property type="match status" value="1"/>
</dbReference>
<dbReference type="AlphaFoldDB" id="A0A6H0Y0T2"/>
<keyword evidence="8" id="KW-0472">Membrane</keyword>
<evidence type="ECO:0000256" key="3">
    <source>
        <dbReference type="ARBA" id="ARBA00022679"/>
    </source>
</evidence>
<keyword evidence="7" id="KW-0496">Mitochondrion</keyword>
<sequence length="376" mass="43238">MVEERPYQPPWTTRATSALTIGVVGLLCRSFLFALNRTEVYGLEKFLHLVDSRKDPEQRQRGLITVANHVSVMDEPVIWGAMPFKYHWDTNNNRYSLASYDIMFNKGIKALDQFFYHGNTLPTHRGAHSQPGGPFQPTMREMIRLLSNPHGKPTMITQEKSSWPTSDPFSDAELTYTTNGKDIVPAYSAYPSRKYSWVHIFPEGKIHQHPEKHMRYFKWGIARLILESEPCPDVVPIWIDGMQEVMDDKRPWPRPMPRAGKDIKIYFGDLVEREAVFGGFRERWRQLKEKARSQTPSEQKEVLGEVNDDFLRYSPEAEQLRIDVTMAVRNEVLKLRRSAGLSDEDPKAGLAETWRIEGSKGKAEGEMADGSIVRDV</sequence>
<dbReference type="InterPro" id="IPR000872">
    <property type="entry name" value="Tafazzin"/>
</dbReference>
<keyword evidence="15" id="KW-1185">Reference proteome</keyword>
<comment type="catalytic activity">
    <reaction evidence="11">
        <text>1'-[1,2-diacyl-sn-glycero-3-phospho],3'-[1-acyl-sn-glycero-3-phospho]-glycerol + a 1,2-diacyl-sn-glycero-3-phosphocholine = a cardiolipin + a 1-acyl-sn-glycero-3-phosphocholine</text>
        <dbReference type="Rhea" id="RHEA:33731"/>
        <dbReference type="ChEBI" id="CHEBI:57643"/>
        <dbReference type="ChEBI" id="CHEBI:58168"/>
        <dbReference type="ChEBI" id="CHEBI:62237"/>
        <dbReference type="ChEBI" id="CHEBI:64743"/>
    </reaction>
    <physiologicalReaction direction="left-to-right" evidence="11">
        <dbReference type="Rhea" id="RHEA:33732"/>
    </physiologicalReaction>
    <physiologicalReaction direction="right-to-left" evidence="11">
        <dbReference type="Rhea" id="RHEA:33733"/>
    </physiologicalReaction>
</comment>
<comment type="subcellular location">
    <subcellularLocation>
        <location evidence="1">Mitochondrion inner membrane</location>
        <topology evidence="1">Peripheral membrane protein</topology>
        <orientation evidence="1">Intermembrane side</orientation>
    </subcellularLocation>
    <subcellularLocation>
        <location evidence="10">Mitochondrion outer membrane</location>
        <topology evidence="10">Peripheral membrane protein</topology>
        <orientation evidence="10">Intermembrane side</orientation>
    </subcellularLocation>
</comment>
<evidence type="ECO:0000256" key="4">
    <source>
        <dbReference type="ARBA" id="ARBA00022787"/>
    </source>
</evidence>
<dbReference type="OrthoDB" id="193467at2759"/>
<dbReference type="GO" id="GO:0047184">
    <property type="term" value="F:1-acylglycerophosphocholine O-acyltransferase activity"/>
    <property type="evidence" value="ECO:0007669"/>
    <property type="project" value="TreeGrafter"/>
</dbReference>
<evidence type="ECO:0000256" key="8">
    <source>
        <dbReference type="ARBA" id="ARBA00023136"/>
    </source>
</evidence>
<keyword evidence="6" id="KW-0443">Lipid metabolism</keyword>
<dbReference type="CDD" id="cd07989">
    <property type="entry name" value="LPLAT_AGPAT-like"/>
    <property type="match status" value="1"/>
</dbReference>
<evidence type="ECO:0000256" key="12">
    <source>
        <dbReference type="RuleBase" id="RU365062"/>
    </source>
</evidence>
<dbReference type="PANTHER" id="PTHR12497">
    <property type="entry name" value="TAZ PROTEIN TAFAZZIN"/>
    <property type="match status" value="1"/>
</dbReference>
<dbReference type="GO" id="GO:0005743">
    <property type="term" value="C:mitochondrial inner membrane"/>
    <property type="evidence" value="ECO:0007669"/>
    <property type="project" value="UniProtKB-SubCell"/>
</dbReference>
<dbReference type="PANTHER" id="PTHR12497:SF0">
    <property type="entry name" value="TAFAZZIN"/>
    <property type="match status" value="1"/>
</dbReference>
<dbReference type="SMART" id="SM00563">
    <property type="entry name" value="PlsC"/>
    <property type="match status" value="1"/>
</dbReference>
<dbReference type="PRINTS" id="PR00979">
    <property type="entry name" value="TAFAZZIN"/>
</dbReference>
<proteinExistence type="inferred from homology"/>
<dbReference type="SUPFAM" id="SSF69593">
    <property type="entry name" value="Glycerol-3-phosphate (1)-acyltransferase"/>
    <property type="match status" value="1"/>
</dbReference>
<comment type="similarity">
    <text evidence="2 12">Belongs to the taffazin family.</text>
</comment>
<dbReference type="GO" id="GO:0005741">
    <property type="term" value="C:mitochondrial outer membrane"/>
    <property type="evidence" value="ECO:0007669"/>
    <property type="project" value="UniProtKB-SubCell"/>
</dbReference>
<feature type="domain" description="Phospholipid/glycerol acyltransferase" evidence="13">
    <location>
        <begin position="63"/>
        <end position="242"/>
    </location>
</feature>
<evidence type="ECO:0000256" key="7">
    <source>
        <dbReference type="ARBA" id="ARBA00023128"/>
    </source>
</evidence>
<organism evidence="14 15">
    <name type="scientific">Peltaster fructicola</name>
    <dbReference type="NCBI Taxonomy" id="286661"/>
    <lineage>
        <taxon>Eukaryota</taxon>
        <taxon>Fungi</taxon>
        <taxon>Dikarya</taxon>
        <taxon>Ascomycota</taxon>
        <taxon>Pezizomycotina</taxon>
        <taxon>Dothideomycetes</taxon>
        <taxon>Dothideomycetes incertae sedis</taxon>
        <taxon>Peltaster</taxon>
    </lineage>
</organism>
<dbReference type="GO" id="GO:0035965">
    <property type="term" value="P:cardiolipin acyl-chain remodeling"/>
    <property type="evidence" value="ECO:0007669"/>
    <property type="project" value="TreeGrafter"/>
</dbReference>
<evidence type="ECO:0000256" key="2">
    <source>
        <dbReference type="ARBA" id="ARBA00010524"/>
    </source>
</evidence>
<evidence type="ECO:0000256" key="10">
    <source>
        <dbReference type="ARBA" id="ARBA00024323"/>
    </source>
</evidence>
<reference evidence="14 15" key="1">
    <citation type="journal article" date="2016" name="Sci. Rep.">
        <title>Peltaster fructicola genome reveals evolution from an invasive phytopathogen to an ectophytic parasite.</title>
        <authorList>
            <person name="Xu C."/>
            <person name="Chen H."/>
            <person name="Gleason M.L."/>
            <person name="Xu J.R."/>
            <person name="Liu H."/>
            <person name="Zhang R."/>
            <person name="Sun G."/>
        </authorList>
    </citation>
    <scope>NUCLEOTIDE SEQUENCE [LARGE SCALE GENOMIC DNA]</scope>
    <source>
        <strain evidence="14 15">LNHT1506</strain>
    </source>
</reference>
<protein>
    <recommendedName>
        <fullName evidence="12">Tafazzin family protein</fullName>
    </recommendedName>
</protein>
<evidence type="ECO:0000313" key="14">
    <source>
        <dbReference type="EMBL" id="QIX00515.1"/>
    </source>
</evidence>
<keyword evidence="9" id="KW-0012">Acyltransferase</keyword>
<evidence type="ECO:0000256" key="5">
    <source>
        <dbReference type="ARBA" id="ARBA00022792"/>
    </source>
</evidence>
<evidence type="ECO:0000256" key="9">
    <source>
        <dbReference type="ARBA" id="ARBA00023315"/>
    </source>
</evidence>
<evidence type="ECO:0000256" key="11">
    <source>
        <dbReference type="ARBA" id="ARBA00047906"/>
    </source>
</evidence>
<name>A0A6H0Y0T2_9PEZI</name>
<evidence type="ECO:0000259" key="13">
    <source>
        <dbReference type="SMART" id="SM00563"/>
    </source>
</evidence>
<gene>
    <name evidence="14" type="ORF">AMS68_006032</name>
</gene>
<evidence type="ECO:0000256" key="6">
    <source>
        <dbReference type="ARBA" id="ARBA00023098"/>
    </source>
</evidence>
<dbReference type="Proteomes" id="UP000503462">
    <property type="component" value="Chromosome 4"/>
</dbReference>
<keyword evidence="3" id="KW-0808">Transferase</keyword>
<dbReference type="InterPro" id="IPR002123">
    <property type="entry name" value="Plipid/glycerol_acylTrfase"/>
</dbReference>
<dbReference type="EMBL" id="CP051142">
    <property type="protein sequence ID" value="QIX00515.1"/>
    <property type="molecule type" value="Genomic_DNA"/>
</dbReference>
<keyword evidence="5" id="KW-0999">Mitochondrion inner membrane</keyword>
<keyword evidence="4" id="KW-1000">Mitochondrion outer membrane</keyword>
<accession>A0A6H0Y0T2</accession>
<evidence type="ECO:0000313" key="15">
    <source>
        <dbReference type="Proteomes" id="UP000503462"/>
    </source>
</evidence>
<evidence type="ECO:0000256" key="1">
    <source>
        <dbReference type="ARBA" id="ARBA00004137"/>
    </source>
</evidence>